<proteinExistence type="predicted"/>
<sequence length="533" mass="61977">MHLYTPKILLLILASPFIFLLNSCGKINNKEQNISFAENEDAGGNGSLMSKPESCYYNTYLNKMFSNSSEYNSDYIPQEYFFKIMRNHEFTIKRSGSVPYRPMDSSLDSCKTKCDDLNLNKIYESLIALNIFKYPALNEKMSKINLKIINAMKKELGDKFESSISFWTNNIQDNKISYSSLQRQLAYPNDELPEFVNRYETIKYIIGLPIYVNGKTIINKSPNVGFQFDYILSNSKLIDGVGFVTNNASLFLHERDYFFNAFGRRLRGYRVNSKNKTKTLYYGIYPFETPELKASDLSIPWVNQRDNCYIEMNGSLYNRSVAELKIPLVCGISGSTNLAFSPIFAYSVNLSEDELRHYILLIWSIFSNDTGHSLQEVLTSAKLISIYYSEIMENESESFKKLQSFLPKETIQNLSRVTKKIRPLGNTIKRVKNERWYEIREKIYAFNKVDPNHRFYDTLGPKNDQKRRNLSSTEKSRRSEIEDFFNHYEEVKNDNIDSKFGKYDDFLSHLSIDSVLDESNIQLLNIVARDCQQ</sequence>
<dbReference type="KEGG" id="sbf:JCM31447_02060"/>
<reference evidence="1 2" key="1">
    <citation type="submission" date="2018-12" db="EMBL/GenBank/DDBJ databases">
        <title>Rubrispira sanarue gen. nov., sp., nov., a member of the order Silvanigrellales, isolated from a brackish lake in Hamamatsu Japan.</title>
        <authorList>
            <person name="Maejima Y."/>
            <person name="Iino T."/>
            <person name="Muraguchi Y."/>
            <person name="Fukuda K."/>
            <person name="Nojiri H."/>
            <person name="Ohkuma M."/>
            <person name="Moriuchi R."/>
            <person name="Dohra H."/>
            <person name="Kimbara K."/>
            <person name="Shintani M."/>
        </authorList>
    </citation>
    <scope>NUCLEOTIDE SEQUENCE [LARGE SCALE GENOMIC DNA]</scope>
    <source>
        <strain evidence="1 2">RF1110005</strain>
    </source>
</reference>
<accession>A0A4P2VHL2</accession>
<protein>
    <submittedName>
        <fullName evidence="1">Uncharacterized protein</fullName>
    </submittedName>
</protein>
<keyword evidence="2" id="KW-1185">Reference proteome</keyword>
<name>A0A4P2VHL2_FLUSA</name>
<organism evidence="1 2">
    <name type="scientific">Fluviispira sanaruensis</name>
    <dbReference type="NCBI Taxonomy" id="2493639"/>
    <lineage>
        <taxon>Bacteria</taxon>
        <taxon>Pseudomonadati</taxon>
        <taxon>Bdellovibrionota</taxon>
        <taxon>Oligoflexia</taxon>
        <taxon>Silvanigrellales</taxon>
        <taxon>Silvanigrellaceae</taxon>
        <taxon>Fluviispira</taxon>
    </lineage>
</organism>
<evidence type="ECO:0000313" key="1">
    <source>
        <dbReference type="EMBL" id="BBH51788.1"/>
    </source>
</evidence>
<dbReference type="Proteomes" id="UP000291236">
    <property type="component" value="Chromosome"/>
</dbReference>
<dbReference type="EMBL" id="AP019368">
    <property type="protein sequence ID" value="BBH51788.1"/>
    <property type="molecule type" value="Genomic_DNA"/>
</dbReference>
<evidence type="ECO:0000313" key="2">
    <source>
        <dbReference type="Proteomes" id="UP000291236"/>
    </source>
</evidence>
<gene>
    <name evidence="1" type="ORF">JCM31447_02060</name>
</gene>
<dbReference type="AlphaFoldDB" id="A0A4P2VHL2"/>